<dbReference type="Gene3D" id="2.130.10.10">
    <property type="entry name" value="YVTN repeat-like/Quinoprotein amine dehydrogenase"/>
    <property type="match status" value="1"/>
</dbReference>
<comment type="caution">
    <text evidence="2">The sequence shown here is derived from an EMBL/GenBank/DDBJ whole genome shotgun (WGS) entry which is preliminary data.</text>
</comment>
<reference evidence="2" key="1">
    <citation type="submission" date="2020-12" db="EMBL/GenBank/DDBJ databases">
        <title>Metabolic potential, ecology and presence of endohyphal bacteria is reflected in genomic diversity of Mucoromycotina.</title>
        <authorList>
            <person name="Muszewska A."/>
            <person name="Okrasinska A."/>
            <person name="Steczkiewicz K."/>
            <person name="Drgas O."/>
            <person name="Orlowska M."/>
            <person name="Perlinska-Lenart U."/>
            <person name="Aleksandrzak-Piekarczyk T."/>
            <person name="Szatraj K."/>
            <person name="Zielenkiewicz U."/>
            <person name="Pilsyk S."/>
            <person name="Malc E."/>
            <person name="Mieczkowski P."/>
            <person name="Kruszewska J.S."/>
            <person name="Biernat P."/>
            <person name="Pawlowska J."/>
        </authorList>
    </citation>
    <scope>NUCLEOTIDE SEQUENCE</scope>
    <source>
        <strain evidence="2">WA0000067209</strain>
    </source>
</reference>
<name>A0A8H7PNC3_MORIS</name>
<feature type="region of interest" description="Disordered" evidence="1">
    <location>
        <begin position="14"/>
        <end position="40"/>
    </location>
</feature>
<dbReference type="SUPFAM" id="SSF50978">
    <property type="entry name" value="WD40 repeat-like"/>
    <property type="match status" value="1"/>
</dbReference>
<protein>
    <submittedName>
        <fullName evidence="2">Uncharacterized protein</fullName>
    </submittedName>
</protein>
<dbReference type="PANTHER" id="PTHR43991">
    <property type="entry name" value="WD REPEAT PROTEIN (AFU_ORTHOLOGUE AFUA_8G05640)-RELATED"/>
    <property type="match status" value="1"/>
</dbReference>
<gene>
    <name evidence="2" type="ORF">INT43_007924</name>
</gene>
<dbReference type="Proteomes" id="UP000654370">
    <property type="component" value="Unassembled WGS sequence"/>
</dbReference>
<organism evidence="2 3">
    <name type="scientific">Mortierella isabellina</name>
    <name type="common">Filamentous fungus</name>
    <name type="synonym">Umbelopsis isabellina</name>
    <dbReference type="NCBI Taxonomy" id="91625"/>
    <lineage>
        <taxon>Eukaryota</taxon>
        <taxon>Fungi</taxon>
        <taxon>Fungi incertae sedis</taxon>
        <taxon>Mucoromycota</taxon>
        <taxon>Mucoromycotina</taxon>
        <taxon>Umbelopsidomycetes</taxon>
        <taxon>Umbelopsidales</taxon>
        <taxon>Umbelopsidaceae</taxon>
        <taxon>Umbelopsis</taxon>
    </lineage>
</organism>
<proteinExistence type="predicted"/>
<dbReference type="AlphaFoldDB" id="A0A8H7PNC3"/>
<evidence type="ECO:0000256" key="1">
    <source>
        <dbReference type="SAM" id="MobiDB-lite"/>
    </source>
</evidence>
<evidence type="ECO:0000313" key="2">
    <source>
        <dbReference type="EMBL" id="KAG2177267.1"/>
    </source>
</evidence>
<dbReference type="SUPFAM" id="SSF82171">
    <property type="entry name" value="DPP6 N-terminal domain-like"/>
    <property type="match status" value="1"/>
</dbReference>
<sequence>MQDSPNLTAAANLESLEHSTILSASSAPRDHPKESGDDEDDLIFDIAELGLFAPQPHDSDTDSNFSLDYEYIGPRHPKYANSDDESVASEMSAVDGDSAAIDHTFYDMWDEDIYSTNDYTWESNDMRLSLFIKRHNKLLQQLNVDTAWEGKSFWRKDRGWPMQMQNSCSTTNHDQSAGTLCLVKSDLAVSECLMAFYKDRIVRCGGHSVNITSQDEVMHVPPPSNTGLHSRDSLAPHLESIAADDTTADIDSLQTDGKPGSVFLQTHASIQVPASEVPIRNSNDRHRGVDTPTSSIMEQCVPYTKFLKRSEFVPPSRDSAYVALGFEPLCMDHNYGYMALGGLEGELLVFCCADSENPVKIWGTKFKRRNNVMLMTNSIQIVRWRRQDGSFKHMLIACMNEAGVLVYNLPPHSDCRRLARNFSKPYTRSSRTGLTLHSHLQDFQNSPINDACVSPDGSKIVFVGDDSYIFMRDIITSDDPSTSGIEFGPTQVLSIPTDLLSPYSSQAPMSSTNDIPPDQPYSSQHVAWSHDSTLFAHTSDSHYCVLVWTVETREILMTIDAAGFSYAISFHPTMRNIFAFSNRYGYFHTIDLEQATSINNGQICKQNPLLAVESKNHMKSTPDRSKTVFPRQEITMVSFRGEKNTKLRILAKINGLRWSTSGRYLYIATKKRVLVYEFMNRGVRKLVELAGEQARKILELDPLGWRTRERLTTHFQSQIMLTRKRKRLLEESINYEPWYRKWKQVPDHLRTAILSDNMELAHHD</sequence>
<keyword evidence="3" id="KW-1185">Reference proteome</keyword>
<dbReference type="OrthoDB" id="2142037at2759"/>
<dbReference type="EMBL" id="JAEPQZ010000009">
    <property type="protein sequence ID" value="KAG2177267.1"/>
    <property type="molecule type" value="Genomic_DNA"/>
</dbReference>
<dbReference type="PANTHER" id="PTHR43991:SF9">
    <property type="entry name" value="DUF2415 DOMAIN-CONTAINING PROTEIN"/>
    <property type="match status" value="1"/>
</dbReference>
<dbReference type="InterPro" id="IPR036322">
    <property type="entry name" value="WD40_repeat_dom_sf"/>
</dbReference>
<dbReference type="InterPro" id="IPR015943">
    <property type="entry name" value="WD40/YVTN_repeat-like_dom_sf"/>
</dbReference>
<accession>A0A8H7PNC3</accession>
<evidence type="ECO:0000313" key="3">
    <source>
        <dbReference type="Proteomes" id="UP000654370"/>
    </source>
</evidence>